<proteinExistence type="predicted"/>
<dbReference type="InterPro" id="IPR013087">
    <property type="entry name" value="Znf_C2H2_type"/>
</dbReference>
<evidence type="ECO:0000313" key="3">
    <source>
        <dbReference type="EMBL" id="CAG9811420.1"/>
    </source>
</evidence>
<dbReference type="AlphaFoldDB" id="A0A9N9WYP7"/>
<accession>A0A9N9WYP7</accession>
<name>A0A9N9WYP7_9DIPT</name>
<dbReference type="InterPro" id="IPR036236">
    <property type="entry name" value="Znf_C2H2_sf"/>
</dbReference>
<reference evidence="3" key="2">
    <citation type="submission" date="2022-10" db="EMBL/GenBank/DDBJ databases">
        <authorList>
            <consortium name="ENA_rothamsted_submissions"/>
            <consortium name="culmorum"/>
            <person name="King R."/>
        </authorList>
    </citation>
    <scope>NUCLEOTIDE SEQUENCE</scope>
</reference>
<dbReference type="PROSITE" id="PS00028">
    <property type="entry name" value="ZINC_FINGER_C2H2_1"/>
    <property type="match status" value="3"/>
</dbReference>
<dbReference type="EMBL" id="OU895880">
    <property type="protein sequence ID" value="CAG9811420.1"/>
    <property type="molecule type" value="Genomic_DNA"/>
</dbReference>
<dbReference type="Gene3D" id="3.30.160.60">
    <property type="entry name" value="Classic Zinc Finger"/>
    <property type="match status" value="2"/>
</dbReference>
<dbReference type="Proteomes" id="UP001153620">
    <property type="component" value="Chromosome 4"/>
</dbReference>
<keyword evidence="4" id="KW-1185">Reference proteome</keyword>
<protein>
    <recommendedName>
        <fullName evidence="2">C2H2-type domain-containing protein</fullName>
    </recommendedName>
</protein>
<keyword evidence="1" id="KW-0862">Zinc</keyword>
<dbReference type="SMART" id="SM00355">
    <property type="entry name" value="ZnF_C2H2"/>
    <property type="match status" value="3"/>
</dbReference>
<reference evidence="3" key="1">
    <citation type="submission" date="2022-01" db="EMBL/GenBank/DDBJ databases">
        <authorList>
            <person name="King R."/>
        </authorList>
    </citation>
    <scope>NUCLEOTIDE SEQUENCE</scope>
</reference>
<dbReference type="PROSITE" id="PS50157">
    <property type="entry name" value="ZINC_FINGER_C2H2_2"/>
    <property type="match status" value="2"/>
</dbReference>
<evidence type="ECO:0000256" key="1">
    <source>
        <dbReference type="PROSITE-ProRule" id="PRU00042"/>
    </source>
</evidence>
<dbReference type="SUPFAM" id="SSF57667">
    <property type="entry name" value="beta-beta-alpha zinc fingers"/>
    <property type="match status" value="1"/>
</dbReference>
<evidence type="ECO:0000313" key="4">
    <source>
        <dbReference type="Proteomes" id="UP001153620"/>
    </source>
</evidence>
<evidence type="ECO:0000259" key="2">
    <source>
        <dbReference type="PROSITE" id="PS50157"/>
    </source>
</evidence>
<dbReference type="GO" id="GO:0008270">
    <property type="term" value="F:zinc ion binding"/>
    <property type="evidence" value="ECO:0007669"/>
    <property type="project" value="UniProtKB-KW"/>
</dbReference>
<organism evidence="3 4">
    <name type="scientific">Chironomus riparius</name>
    <dbReference type="NCBI Taxonomy" id="315576"/>
    <lineage>
        <taxon>Eukaryota</taxon>
        <taxon>Metazoa</taxon>
        <taxon>Ecdysozoa</taxon>
        <taxon>Arthropoda</taxon>
        <taxon>Hexapoda</taxon>
        <taxon>Insecta</taxon>
        <taxon>Pterygota</taxon>
        <taxon>Neoptera</taxon>
        <taxon>Endopterygota</taxon>
        <taxon>Diptera</taxon>
        <taxon>Nematocera</taxon>
        <taxon>Chironomoidea</taxon>
        <taxon>Chironomidae</taxon>
        <taxon>Chironominae</taxon>
        <taxon>Chironomus</taxon>
    </lineage>
</organism>
<sequence>MEACSVPNCKLKSSPKFHSPQNEAKANLWRKILKINNIKFSICDQHLSIICQSCMRSFEPKHFNNTGAMFVIAERFKDIFRDVIGYEVSVGVVCSKCHNCITDFAKFRNYVRKQQELRTEISEDYSEMHNNEPKEYTQIELESIQNEDAYNEESQFEVVEYQDEEYIVEMAEPDEYYEDNAANGLEAKQEDVEATIKSEPMDHVECTINELVDIQSSKRLYSATQDNEEYEKPEAIIKVEPIEYEYSDLEYQIPSNDLQNEIESQSNHFPKISNPRTLPASQNLKRKILHPETSKISTSSPNLVQASLRSALESSKQASPASKRMKFPQRSLKCQYCTERFDNCDLILEHIEDKHKFQCPTCNTSFPFKINLIHHQFMHHKESTKEPKNKNPVVYKYSCSHCMMKFSTSDNLQIHMKQQHNAELNKIKIYVEEEQTPPSLSSRILNSFKKAKPGPSGIINIKKES</sequence>
<keyword evidence="1" id="KW-0479">Metal-binding</keyword>
<gene>
    <name evidence="3" type="ORF">CHIRRI_LOCUS14229</name>
</gene>
<keyword evidence="1" id="KW-0863">Zinc-finger</keyword>
<feature type="domain" description="C2H2-type" evidence="2">
    <location>
        <begin position="397"/>
        <end position="425"/>
    </location>
</feature>
<feature type="domain" description="C2H2-type" evidence="2">
    <location>
        <begin position="357"/>
        <end position="384"/>
    </location>
</feature>